<feature type="chain" id="PRO_5009535545" description="M23ase beta-sheet core domain-containing protein" evidence="3">
    <location>
        <begin position="24"/>
        <end position="410"/>
    </location>
</feature>
<feature type="signal peptide" evidence="3">
    <location>
        <begin position="1"/>
        <end position="23"/>
    </location>
</feature>
<name>A0A1F8FUH3_9BACT</name>
<proteinExistence type="predicted"/>
<dbReference type="PANTHER" id="PTHR21666">
    <property type="entry name" value="PEPTIDASE-RELATED"/>
    <property type="match status" value="1"/>
</dbReference>
<evidence type="ECO:0000259" key="4">
    <source>
        <dbReference type="Pfam" id="PF01551"/>
    </source>
</evidence>
<dbReference type="InterPro" id="IPR011055">
    <property type="entry name" value="Dup_hybrid_motif"/>
</dbReference>
<dbReference type="EMBL" id="MGJY01000006">
    <property type="protein sequence ID" value="OGN16675.1"/>
    <property type="molecule type" value="Genomic_DNA"/>
</dbReference>
<feature type="coiled-coil region" evidence="1">
    <location>
        <begin position="23"/>
        <end position="78"/>
    </location>
</feature>
<evidence type="ECO:0000256" key="2">
    <source>
        <dbReference type="SAM" id="MobiDB-lite"/>
    </source>
</evidence>
<dbReference type="InterPro" id="IPR016047">
    <property type="entry name" value="M23ase_b-sheet_dom"/>
</dbReference>
<dbReference type="GO" id="GO:0004222">
    <property type="term" value="F:metalloendopeptidase activity"/>
    <property type="evidence" value="ECO:0007669"/>
    <property type="project" value="TreeGrafter"/>
</dbReference>
<keyword evidence="3" id="KW-0732">Signal</keyword>
<comment type="caution">
    <text evidence="5">The sequence shown here is derived from an EMBL/GenBank/DDBJ whole genome shotgun (WGS) entry which is preliminary data.</text>
</comment>
<evidence type="ECO:0000313" key="5">
    <source>
        <dbReference type="EMBL" id="OGN16675.1"/>
    </source>
</evidence>
<accession>A0A1F8FUH3</accession>
<reference evidence="5 6" key="1">
    <citation type="journal article" date="2016" name="Nat. Commun.">
        <title>Thousands of microbial genomes shed light on interconnected biogeochemical processes in an aquifer system.</title>
        <authorList>
            <person name="Anantharaman K."/>
            <person name="Brown C.T."/>
            <person name="Hug L.A."/>
            <person name="Sharon I."/>
            <person name="Castelle C.J."/>
            <person name="Probst A.J."/>
            <person name="Thomas B.C."/>
            <person name="Singh A."/>
            <person name="Wilkins M.J."/>
            <person name="Karaoz U."/>
            <person name="Brodie E.L."/>
            <person name="Williams K.H."/>
            <person name="Hubbard S.S."/>
            <person name="Banfield J.F."/>
        </authorList>
    </citation>
    <scope>NUCLEOTIDE SEQUENCE [LARGE SCALE GENOMIC DNA]</scope>
</reference>
<sequence length="410" mass="45974">MKKFLFLFLLSAFYFLLSTSARAQTDVDRVADLKRQIEELEKQAETYRNSIAQQQAEATSLKQEIGAIEAQIKNIQLQVKLTGIKIDKTKLEVGNVEKDIYDAQQKITAQQKGISQLIAFLNRQDNESLLSIVLKNENLSDFFKQAENSKDISKKLTELINDLKTQKQTLENQKNELEDKQQELENLNQQRSSQKSALGGTKTSKNQLLAQTKGQEAQYQKLLRDVEERKTKFFIELQKYESDIVAGGVYIVHVTAGKLPPRGTNLFRWPEEGYRITQGYGMTRYARRGAYGGAPHNGIDMASGYGSLIRAIGDGEIIANGANSGWGNWIAVKHPPINLVSVYGHMSALSPLKVGTQVKAGDIIGYEGATGNATGSHLHLSLYKDFFTYMKGTELYFNYFDGSVNPDDYM</sequence>
<dbReference type="InterPro" id="IPR050570">
    <property type="entry name" value="Cell_wall_metabolism_enzyme"/>
</dbReference>
<evidence type="ECO:0000256" key="1">
    <source>
        <dbReference type="SAM" id="Coils"/>
    </source>
</evidence>
<dbReference type="AlphaFoldDB" id="A0A1F8FUH3"/>
<dbReference type="Proteomes" id="UP000177796">
    <property type="component" value="Unassembled WGS sequence"/>
</dbReference>
<organism evidence="5 6">
    <name type="scientific">Candidatus Yanofskybacteria bacterium RIFCSPHIGHO2_02_FULL_46_19</name>
    <dbReference type="NCBI Taxonomy" id="1802684"/>
    <lineage>
        <taxon>Bacteria</taxon>
        <taxon>Candidatus Yanofskyibacteriota</taxon>
    </lineage>
</organism>
<dbReference type="CDD" id="cd12797">
    <property type="entry name" value="M23_peptidase"/>
    <property type="match status" value="1"/>
</dbReference>
<dbReference type="SUPFAM" id="SSF51261">
    <property type="entry name" value="Duplicated hybrid motif"/>
    <property type="match status" value="1"/>
</dbReference>
<gene>
    <name evidence="5" type="ORF">A3C81_03075</name>
</gene>
<feature type="region of interest" description="Disordered" evidence="2">
    <location>
        <begin position="185"/>
        <end position="211"/>
    </location>
</feature>
<dbReference type="Gene3D" id="6.10.250.3150">
    <property type="match status" value="1"/>
</dbReference>
<dbReference type="PANTHER" id="PTHR21666:SF270">
    <property type="entry name" value="MUREIN HYDROLASE ACTIVATOR ENVC"/>
    <property type="match status" value="1"/>
</dbReference>
<dbReference type="Gene3D" id="2.70.70.10">
    <property type="entry name" value="Glucose Permease (Domain IIA)"/>
    <property type="match status" value="1"/>
</dbReference>
<keyword evidence="1" id="KW-0175">Coiled coil</keyword>
<evidence type="ECO:0000256" key="3">
    <source>
        <dbReference type="SAM" id="SignalP"/>
    </source>
</evidence>
<feature type="domain" description="M23ase beta-sheet core" evidence="4">
    <location>
        <begin position="295"/>
        <end position="384"/>
    </location>
</feature>
<evidence type="ECO:0000313" key="6">
    <source>
        <dbReference type="Proteomes" id="UP000177796"/>
    </source>
</evidence>
<protein>
    <recommendedName>
        <fullName evidence="4">M23ase beta-sheet core domain-containing protein</fullName>
    </recommendedName>
</protein>
<dbReference type="Pfam" id="PF01551">
    <property type="entry name" value="Peptidase_M23"/>
    <property type="match status" value="1"/>
</dbReference>